<protein>
    <recommendedName>
        <fullName evidence="3">DUF4139 domain-containing protein</fullName>
    </recommendedName>
</protein>
<dbReference type="eggNOG" id="COG5316">
    <property type="taxonomic scope" value="Bacteria"/>
</dbReference>
<dbReference type="EMBL" id="AXUN02000014">
    <property type="protein sequence ID" value="ETA82453.1"/>
    <property type="molecule type" value="Genomic_DNA"/>
</dbReference>
<dbReference type="AlphaFoldDB" id="V7I9D9"/>
<evidence type="ECO:0000313" key="1">
    <source>
        <dbReference type="EMBL" id="ETA82453.1"/>
    </source>
</evidence>
<gene>
    <name evidence="1" type="ORF">T472_0201090</name>
</gene>
<evidence type="ECO:0008006" key="3">
    <source>
        <dbReference type="Google" id="ProtNLM"/>
    </source>
</evidence>
<name>V7I9D9_9CLOT</name>
<keyword evidence="2" id="KW-1185">Reference proteome</keyword>
<reference evidence="1 2" key="1">
    <citation type="journal article" date="2014" name="Genome Announc.">
        <title>Genome Sequence of Youngiibacter fragilis, the Type Strain of the Genus Youngiibacter.</title>
        <authorList>
            <person name="Wawrik C.B."/>
            <person name="Callaghan A.V."/>
            <person name="Stamps B.W."/>
            <person name="Wawrik B."/>
        </authorList>
    </citation>
    <scope>NUCLEOTIDE SEQUENCE [LARGE SCALE GENOMIC DNA]</scope>
    <source>
        <strain evidence="1 2">232.1</strain>
    </source>
</reference>
<dbReference type="Proteomes" id="UP000017747">
    <property type="component" value="Unassembled WGS sequence"/>
</dbReference>
<organism evidence="1 2">
    <name type="scientific">Youngiibacter fragilis 232.1</name>
    <dbReference type="NCBI Taxonomy" id="994573"/>
    <lineage>
        <taxon>Bacteria</taxon>
        <taxon>Bacillati</taxon>
        <taxon>Bacillota</taxon>
        <taxon>Clostridia</taxon>
        <taxon>Eubacteriales</taxon>
        <taxon>Clostridiaceae</taxon>
        <taxon>Youngiibacter</taxon>
    </lineage>
</organism>
<dbReference type="PANTHER" id="PTHR38075">
    <property type="entry name" value="DUF4139 DOMAIN-CONTAINING PROTEIN"/>
    <property type="match status" value="1"/>
</dbReference>
<sequence length="427" mass="47215">MRIQSRSSDVKELFLTIYSDGFSTVSETRVLEGASGELEIEYLDVPALLEPDSLVAGGLDVLEYSVEYDLISREKLISRYKGRTVHLKNRDTGSVKLVRLLEASGMPVFQDVETGELHVDSHDELILPDHPDGLRTSPGILMKGENAGKEIFATYITGGLSFTMAYNAVDSDGKLKLTGWARITNGSGRSYMNADISLMAGDVSRVNERHEMMFMAKSMDTSPGFGAAERSVSDFHMYTLPSRTDLLDGESRQVQLFSAGEVPFTRHYLAGNTMDGAHPVITFMNLRGSGLGMPIPAGKVRLYRFDGNPLRLTGEASIGHTPEGGKVELKTGSAFDILVEGGETSRNQRNGIDHVRWEAKVMNHSGEAAAVHYEYHIREKFEVRNASLPYEMKDASTLLFKFTAMPGEEVLIRCDYSSDKRVHVAER</sequence>
<dbReference type="RefSeq" id="WP_023387273.1">
    <property type="nucleotide sequence ID" value="NZ_AXUN02000014.1"/>
</dbReference>
<dbReference type="STRING" id="994573.T472_0201090"/>
<dbReference type="PANTHER" id="PTHR38075:SF1">
    <property type="entry name" value="DUF4139 DOMAIN-CONTAINING PROTEIN"/>
    <property type="match status" value="1"/>
</dbReference>
<accession>V7I9D9</accession>
<comment type="caution">
    <text evidence="1">The sequence shown here is derived from an EMBL/GenBank/DDBJ whole genome shotgun (WGS) entry which is preliminary data.</text>
</comment>
<proteinExistence type="predicted"/>
<evidence type="ECO:0000313" key="2">
    <source>
        <dbReference type="Proteomes" id="UP000017747"/>
    </source>
</evidence>
<dbReference type="OrthoDB" id="9783078at2"/>